<evidence type="ECO:0000313" key="3">
    <source>
        <dbReference type="Proteomes" id="UP000249248"/>
    </source>
</evidence>
<dbReference type="Proteomes" id="UP000249248">
    <property type="component" value="Unassembled WGS sequence"/>
</dbReference>
<reference evidence="2 3" key="1">
    <citation type="submission" date="2018-06" db="EMBL/GenBank/DDBJ databases">
        <title>The draft genome sequence of Crocinitomix sp. SM1701.</title>
        <authorList>
            <person name="Zhang X."/>
        </authorList>
    </citation>
    <scope>NUCLEOTIDE SEQUENCE [LARGE SCALE GENOMIC DNA]</scope>
    <source>
        <strain evidence="2 3">SM1701</strain>
    </source>
</reference>
<dbReference type="EMBL" id="QKSB01000001">
    <property type="protein sequence ID" value="PZE18734.1"/>
    <property type="molecule type" value="Genomic_DNA"/>
</dbReference>
<dbReference type="InterPro" id="IPR009061">
    <property type="entry name" value="DNA-bd_dom_put_sf"/>
</dbReference>
<name>A0A2W1N4J0_9FLAO</name>
<evidence type="ECO:0000313" key="2">
    <source>
        <dbReference type="EMBL" id="PZE18734.1"/>
    </source>
</evidence>
<dbReference type="OrthoDB" id="1097811at2"/>
<keyword evidence="3" id="KW-1185">Reference proteome</keyword>
<dbReference type="AlphaFoldDB" id="A0A2W1N4J0"/>
<feature type="domain" description="Helix-turn-helix" evidence="1">
    <location>
        <begin position="47"/>
        <end position="89"/>
    </location>
</feature>
<gene>
    <name evidence="2" type="ORF">DNU06_02585</name>
</gene>
<proteinExistence type="predicted"/>
<accession>A0A2W1N4J0</accession>
<dbReference type="RefSeq" id="WP_111061635.1">
    <property type="nucleotide sequence ID" value="NZ_JBHUCU010000007.1"/>
</dbReference>
<comment type="caution">
    <text evidence="2">The sequence shown here is derived from an EMBL/GenBank/DDBJ whole genome shotgun (WGS) entry which is preliminary data.</text>
</comment>
<protein>
    <recommendedName>
        <fullName evidence="1">Helix-turn-helix domain-containing protein</fullName>
    </recommendedName>
</protein>
<evidence type="ECO:0000259" key="1">
    <source>
        <dbReference type="Pfam" id="PF12728"/>
    </source>
</evidence>
<organism evidence="2 3">
    <name type="scientific">Putridiphycobacter roseus</name>
    <dbReference type="NCBI Taxonomy" id="2219161"/>
    <lineage>
        <taxon>Bacteria</taxon>
        <taxon>Pseudomonadati</taxon>
        <taxon>Bacteroidota</taxon>
        <taxon>Flavobacteriia</taxon>
        <taxon>Flavobacteriales</taxon>
        <taxon>Crocinitomicaceae</taxon>
        <taxon>Putridiphycobacter</taxon>
    </lineage>
</organism>
<dbReference type="SUPFAM" id="SSF46955">
    <property type="entry name" value="Putative DNA-binding domain"/>
    <property type="match status" value="1"/>
</dbReference>
<dbReference type="Pfam" id="PF12728">
    <property type="entry name" value="HTH_17"/>
    <property type="match status" value="1"/>
</dbReference>
<sequence>MSKIQFIQVSPTELATIINEQLIANIETIIKDLNNNKTEGKEFISRKETAEFFGVSLVSIHDWVNKGIIKKYKIGNKTLFKRSELVDVLLSSNKSA</sequence>
<dbReference type="InterPro" id="IPR041657">
    <property type="entry name" value="HTH_17"/>
</dbReference>